<evidence type="ECO:0000313" key="2">
    <source>
        <dbReference type="Proteomes" id="UP000235050"/>
    </source>
</evidence>
<name>A0A2N5J7D5_9BIFI</name>
<organism evidence="1 2">
    <name type="scientific">Bifidobacterium margollesii</name>
    <dbReference type="NCBI Taxonomy" id="2020964"/>
    <lineage>
        <taxon>Bacteria</taxon>
        <taxon>Bacillati</taxon>
        <taxon>Actinomycetota</taxon>
        <taxon>Actinomycetes</taxon>
        <taxon>Bifidobacteriales</taxon>
        <taxon>Bifidobacteriaceae</taxon>
        <taxon>Bifidobacterium</taxon>
    </lineage>
</organism>
<sequence>MTGRGGGPIGPRDTPGRLLALCLCRIAYATGMLAGITIARDGLDSVITTVGPAADTLTTGAA</sequence>
<dbReference type="Proteomes" id="UP000235050">
    <property type="component" value="Unassembled WGS sequence"/>
</dbReference>
<dbReference type="EMBL" id="NMWU01000044">
    <property type="protein sequence ID" value="PLS30111.1"/>
    <property type="molecule type" value="Genomic_DNA"/>
</dbReference>
<protein>
    <submittedName>
        <fullName evidence="1">Uncharacterized protein</fullName>
    </submittedName>
</protein>
<evidence type="ECO:0000313" key="1">
    <source>
        <dbReference type="EMBL" id="PLS30111.1"/>
    </source>
</evidence>
<feature type="non-terminal residue" evidence="1">
    <location>
        <position position="62"/>
    </location>
</feature>
<proteinExistence type="predicted"/>
<accession>A0A2N5J7D5</accession>
<dbReference type="AlphaFoldDB" id="A0A2N5J7D5"/>
<reference evidence="1 2" key="1">
    <citation type="submission" date="2017-07" db="EMBL/GenBank/DDBJ databases">
        <title>Bifidobacterium novel species.</title>
        <authorList>
            <person name="Lugli G.A."/>
            <person name="Milani C."/>
            <person name="Duranti S."/>
            <person name="Mangifesta M."/>
        </authorList>
    </citation>
    <scope>NUCLEOTIDE SEQUENCE [LARGE SCALE GENOMIC DNA]</scope>
    <source>
        <strain evidence="2">Uis1B</strain>
    </source>
</reference>
<keyword evidence="2" id="KW-1185">Reference proteome</keyword>
<comment type="caution">
    <text evidence="1">The sequence shown here is derived from an EMBL/GenBank/DDBJ whole genome shotgun (WGS) entry which is preliminary data.</text>
</comment>
<gene>
    <name evidence="1" type="ORF">Uis1B_2038</name>
</gene>